<evidence type="ECO:0000256" key="6">
    <source>
        <dbReference type="ARBA" id="ARBA00022825"/>
    </source>
</evidence>
<dbReference type="SUPFAM" id="SSF54897">
    <property type="entry name" value="Protease propeptides/inhibitors"/>
    <property type="match status" value="1"/>
</dbReference>
<evidence type="ECO:0000256" key="1">
    <source>
        <dbReference type="ARBA" id="ARBA00004613"/>
    </source>
</evidence>
<feature type="domain" description="Peptidase S8/S53" evidence="10">
    <location>
        <begin position="171"/>
        <end position="399"/>
    </location>
</feature>
<evidence type="ECO:0000313" key="13">
    <source>
        <dbReference type="Proteomes" id="UP000538292"/>
    </source>
</evidence>
<evidence type="ECO:0000256" key="2">
    <source>
        <dbReference type="ARBA" id="ARBA00011073"/>
    </source>
</evidence>
<dbReference type="InterPro" id="IPR023827">
    <property type="entry name" value="Peptidase_S8_Asp-AS"/>
</dbReference>
<feature type="active site" description="Charge relay system" evidence="7">
    <location>
        <position position="179"/>
    </location>
</feature>
<feature type="domain" description="Fervidolysin-like N-terminal prodomain" evidence="11">
    <location>
        <begin position="64"/>
        <end position="136"/>
    </location>
</feature>
<dbReference type="InterPro" id="IPR050131">
    <property type="entry name" value="Peptidase_S8_subtilisin-like"/>
</dbReference>
<dbReference type="AlphaFoldDB" id="A0A7W1XQZ8"/>
<dbReference type="InterPro" id="IPR023828">
    <property type="entry name" value="Peptidase_S8_Ser-AS"/>
</dbReference>
<dbReference type="Gene3D" id="3.40.50.200">
    <property type="entry name" value="Peptidase S8/S53 domain"/>
    <property type="match status" value="1"/>
</dbReference>
<sequence length="420" mass="44223">MQLTEKGGILSNRQPIFLTASNEGDSNYQLGGCLPVKRFLSICTTLVLVALLAIPVSVFATPAPADNGNFVPGELIVKFKEGISAQSAQSVHQQYGAKLMEKSKYSGFEVVKFKGSITKMIEKYKNNPMVEYVEPNYYAHAMWTPNDLTSRQWGPQKVQAPQAWDVSQSSSSTVIAIVDTGVQANHPDLNGKVIQGYDFVDNDNVAQDGNGHGTHCAGIAAAVTNNGIGMAGMAPNARIMAVRVLDNQGSGTFADVADGIVFAAQNGADVISLSLGGSVGSTALQNAVQQAWNNGAVVVAAAGNSGVSLPSYPAYYSQAIAVASTTSSDTLSYFSNYGSWVDVAAPGSDIYSTYINSSYRNLSGTSMATPHVAGLAALLASQGRSNSQIRAAIENTADQISGTGYYFEHGRINANRAVNY</sequence>
<dbReference type="GO" id="GO:0004252">
    <property type="term" value="F:serine-type endopeptidase activity"/>
    <property type="evidence" value="ECO:0007669"/>
    <property type="project" value="UniProtKB-UniRule"/>
</dbReference>
<dbReference type="InterPro" id="IPR000209">
    <property type="entry name" value="Peptidase_S8/S53_dom"/>
</dbReference>
<dbReference type="InterPro" id="IPR034084">
    <property type="entry name" value="Thermitase-like_dom"/>
</dbReference>
<protein>
    <submittedName>
        <fullName evidence="12">Peptidase S8</fullName>
    </submittedName>
</protein>
<comment type="subcellular location">
    <subcellularLocation>
        <location evidence="1">Secreted</location>
    </subcellularLocation>
</comment>
<dbReference type="PANTHER" id="PTHR43806">
    <property type="entry name" value="PEPTIDASE S8"/>
    <property type="match status" value="1"/>
</dbReference>
<keyword evidence="3" id="KW-0964">Secreted</keyword>
<dbReference type="SUPFAM" id="SSF52743">
    <property type="entry name" value="Subtilisin-like"/>
    <property type="match status" value="1"/>
</dbReference>
<organism evidence="12 13">
    <name type="scientific">Thermoactinomyces mirandus</name>
    <dbReference type="NCBI Taxonomy" id="2756294"/>
    <lineage>
        <taxon>Bacteria</taxon>
        <taxon>Bacillati</taxon>
        <taxon>Bacillota</taxon>
        <taxon>Bacilli</taxon>
        <taxon>Bacillales</taxon>
        <taxon>Thermoactinomycetaceae</taxon>
        <taxon>Thermoactinomyces</taxon>
    </lineage>
</organism>
<keyword evidence="13" id="KW-1185">Reference proteome</keyword>
<dbReference type="PROSITE" id="PS00138">
    <property type="entry name" value="SUBTILASE_SER"/>
    <property type="match status" value="1"/>
</dbReference>
<dbReference type="Proteomes" id="UP000538292">
    <property type="component" value="Unassembled WGS sequence"/>
</dbReference>
<keyword evidence="4 7" id="KW-0645">Protease</keyword>
<keyword evidence="6 7" id="KW-0720">Serine protease</keyword>
<dbReference type="PANTHER" id="PTHR43806:SF11">
    <property type="entry name" value="CEREVISIN-RELATED"/>
    <property type="match status" value="1"/>
</dbReference>
<comment type="similarity">
    <text evidence="2 7 8">Belongs to the peptidase S8 family.</text>
</comment>
<dbReference type="InterPro" id="IPR015500">
    <property type="entry name" value="Peptidase_S8_subtilisin-rel"/>
</dbReference>
<reference evidence="12 13" key="1">
    <citation type="submission" date="2020-07" db="EMBL/GenBank/DDBJ databases">
        <title>Thermoactinomyces phylogeny.</title>
        <authorList>
            <person name="Dunlap C."/>
        </authorList>
    </citation>
    <scope>NUCLEOTIDE SEQUENCE [LARGE SCALE GENOMIC DNA]</scope>
    <source>
        <strain evidence="12 13">AMNI-1</strain>
    </source>
</reference>
<name>A0A7W1XQZ8_9BACL</name>
<dbReference type="GO" id="GO:0005576">
    <property type="term" value="C:extracellular region"/>
    <property type="evidence" value="ECO:0007669"/>
    <property type="project" value="UniProtKB-SubCell"/>
</dbReference>
<evidence type="ECO:0000256" key="8">
    <source>
        <dbReference type="RuleBase" id="RU003355"/>
    </source>
</evidence>
<dbReference type="PRINTS" id="PR00723">
    <property type="entry name" value="SUBTILISIN"/>
</dbReference>
<feature type="transmembrane region" description="Helical" evidence="9">
    <location>
        <begin position="39"/>
        <end position="60"/>
    </location>
</feature>
<dbReference type="EMBL" id="JACEOL010000014">
    <property type="protein sequence ID" value="MBA4601678.1"/>
    <property type="molecule type" value="Genomic_DNA"/>
</dbReference>
<proteinExistence type="inferred from homology"/>
<evidence type="ECO:0000256" key="4">
    <source>
        <dbReference type="ARBA" id="ARBA00022670"/>
    </source>
</evidence>
<dbReference type="PROSITE" id="PS00137">
    <property type="entry name" value="SUBTILASE_HIS"/>
    <property type="match status" value="1"/>
</dbReference>
<dbReference type="CDD" id="cd07484">
    <property type="entry name" value="Peptidases_S8_Thermitase_like"/>
    <property type="match status" value="1"/>
</dbReference>
<dbReference type="Pfam" id="PF00082">
    <property type="entry name" value="Peptidase_S8"/>
    <property type="match status" value="1"/>
</dbReference>
<dbReference type="GO" id="GO:0006508">
    <property type="term" value="P:proteolysis"/>
    <property type="evidence" value="ECO:0007669"/>
    <property type="project" value="UniProtKB-KW"/>
</dbReference>
<gene>
    <name evidence="12" type="ORF">H2C83_04945</name>
</gene>
<comment type="caution">
    <text evidence="12">The sequence shown here is derived from an EMBL/GenBank/DDBJ whole genome shotgun (WGS) entry which is preliminary data.</text>
</comment>
<evidence type="ECO:0000256" key="9">
    <source>
        <dbReference type="SAM" id="Phobius"/>
    </source>
</evidence>
<dbReference type="InterPro" id="IPR054399">
    <property type="entry name" value="Fervidolysin-like_N_prodom"/>
</dbReference>
<dbReference type="InterPro" id="IPR022398">
    <property type="entry name" value="Peptidase_S8_His-AS"/>
</dbReference>
<dbReference type="InterPro" id="IPR036852">
    <property type="entry name" value="Peptidase_S8/S53_dom_sf"/>
</dbReference>
<dbReference type="Pfam" id="PF22148">
    <property type="entry name" value="Fervidolysin_NPro-like"/>
    <property type="match status" value="1"/>
</dbReference>
<evidence type="ECO:0000256" key="3">
    <source>
        <dbReference type="ARBA" id="ARBA00022525"/>
    </source>
</evidence>
<keyword evidence="9" id="KW-1133">Transmembrane helix</keyword>
<dbReference type="InterPro" id="IPR037045">
    <property type="entry name" value="S8pro/Inhibitor_I9_sf"/>
</dbReference>
<accession>A0A7W1XQZ8</accession>
<evidence type="ECO:0000313" key="12">
    <source>
        <dbReference type="EMBL" id="MBA4601678.1"/>
    </source>
</evidence>
<evidence type="ECO:0000256" key="7">
    <source>
        <dbReference type="PROSITE-ProRule" id="PRU01240"/>
    </source>
</evidence>
<evidence type="ECO:0000259" key="10">
    <source>
        <dbReference type="Pfam" id="PF00082"/>
    </source>
</evidence>
<dbReference type="PROSITE" id="PS00136">
    <property type="entry name" value="SUBTILASE_ASP"/>
    <property type="match status" value="1"/>
</dbReference>
<keyword evidence="5 7" id="KW-0378">Hydrolase</keyword>
<dbReference type="Gene3D" id="3.30.70.80">
    <property type="entry name" value="Peptidase S8 propeptide/proteinase inhibitor I9"/>
    <property type="match status" value="1"/>
</dbReference>
<keyword evidence="9" id="KW-0472">Membrane</keyword>
<dbReference type="PROSITE" id="PS51892">
    <property type="entry name" value="SUBTILASE"/>
    <property type="match status" value="1"/>
</dbReference>
<feature type="active site" description="Charge relay system" evidence="7">
    <location>
        <position position="366"/>
    </location>
</feature>
<evidence type="ECO:0000259" key="11">
    <source>
        <dbReference type="Pfam" id="PF22148"/>
    </source>
</evidence>
<evidence type="ECO:0000256" key="5">
    <source>
        <dbReference type="ARBA" id="ARBA00022801"/>
    </source>
</evidence>
<feature type="active site" description="Charge relay system" evidence="7">
    <location>
        <position position="212"/>
    </location>
</feature>
<keyword evidence="9" id="KW-0812">Transmembrane</keyword>